<reference evidence="1 2" key="1">
    <citation type="journal article" date="2020" name="Phytopathology">
        <title>Genome Sequence Resources of Colletotrichum truncatum, C. plurivorum, C. musicola, and C. sojae: Four Species Pathogenic to Soybean (Glycine max).</title>
        <authorList>
            <person name="Rogerio F."/>
            <person name="Boufleur T.R."/>
            <person name="Ciampi-Guillardi M."/>
            <person name="Sukno S.A."/>
            <person name="Thon M.R."/>
            <person name="Massola Junior N.S."/>
            <person name="Baroncelli R."/>
        </authorList>
    </citation>
    <scope>NUCLEOTIDE SEQUENCE [LARGE SCALE GENOMIC DNA]</scope>
    <source>
        <strain evidence="1 2">CMES1059</strain>
    </source>
</reference>
<keyword evidence="1" id="KW-0687">Ribonucleoprotein</keyword>
<organism evidence="1 2">
    <name type="scientific">Colletotrichum truncatum</name>
    <name type="common">Anthracnose fungus</name>
    <name type="synonym">Colletotrichum capsici</name>
    <dbReference type="NCBI Taxonomy" id="5467"/>
    <lineage>
        <taxon>Eukaryota</taxon>
        <taxon>Fungi</taxon>
        <taxon>Dikarya</taxon>
        <taxon>Ascomycota</taxon>
        <taxon>Pezizomycotina</taxon>
        <taxon>Sordariomycetes</taxon>
        <taxon>Hypocreomycetidae</taxon>
        <taxon>Glomerellales</taxon>
        <taxon>Glomerellaceae</taxon>
        <taxon>Colletotrichum</taxon>
        <taxon>Colletotrichum truncatum species complex</taxon>
    </lineage>
</organism>
<comment type="caution">
    <text evidence="1">The sequence shown here is derived from an EMBL/GenBank/DDBJ whole genome shotgun (WGS) entry which is preliminary data.</text>
</comment>
<keyword evidence="2" id="KW-1185">Reference proteome</keyword>
<dbReference type="EMBL" id="VUJX02000002">
    <property type="protein sequence ID" value="KAL0940575.1"/>
    <property type="molecule type" value="Genomic_DNA"/>
</dbReference>
<keyword evidence="1" id="KW-0689">Ribosomal protein</keyword>
<dbReference type="Proteomes" id="UP000805649">
    <property type="component" value="Unassembled WGS sequence"/>
</dbReference>
<accession>A0ACC3Z9A1</accession>
<evidence type="ECO:0000313" key="2">
    <source>
        <dbReference type="Proteomes" id="UP000805649"/>
    </source>
</evidence>
<protein>
    <submittedName>
        <fullName evidence="1">50s ribosomal protein l24</fullName>
    </submittedName>
</protein>
<sequence length="254" mass="28417">MRPNTLRPGSSLAAAFSSLTLSTYTSTSARSFSTSQKLATKTIPLPKIPTAPVPPYPYGPRIIYKQSNNGLYGTARVRRGHNVSEKHNQISARSWRPNVQRKKLWSDALGAWVRTKLTTRVLRTIRKEGGLDNYVTKNKAARVKDLGPGGWKLRWLVLQTPSFRERYLAERERLGVERPIPADNTDLVPFLVKAAIRGGLHKVSGLEVEEKAEQMMEEEFTLGDEAELDALVDDAFEEVHVPGLEDAAAQEKRI</sequence>
<evidence type="ECO:0000313" key="1">
    <source>
        <dbReference type="EMBL" id="KAL0940575.1"/>
    </source>
</evidence>
<proteinExistence type="predicted"/>
<name>A0ACC3Z9A1_COLTU</name>
<gene>
    <name evidence="1" type="ORF">CTRU02_203338</name>
</gene>